<sequence>MKAFSASIETVSNCFFDTKGSGWHGADAREGVGRDCHHTDGKNHHVHIYVHRVHGQWFHASLITSLGAPMYWRSSVPIGIAKPGRRG</sequence>
<reference evidence="1" key="1">
    <citation type="journal article" date="2019" name="Environ. Microbiol.">
        <title>Fungal ecological strategies reflected in gene transcription - a case study of two litter decomposers.</title>
        <authorList>
            <person name="Barbi F."/>
            <person name="Kohler A."/>
            <person name="Barry K."/>
            <person name="Baskaran P."/>
            <person name="Daum C."/>
            <person name="Fauchery L."/>
            <person name="Ihrmark K."/>
            <person name="Kuo A."/>
            <person name="LaButti K."/>
            <person name="Lipzen A."/>
            <person name="Morin E."/>
            <person name="Grigoriev I.V."/>
            <person name="Henrissat B."/>
            <person name="Lindahl B."/>
            <person name="Martin F."/>
        </authorList>
    </citation>
    <scope>NUCLEOTIDE SEQUENCE</scope>
    <source>
        <strain evidence="1">JB14</strain>
    </source>
</reference>
<dbReference type="Proteomes" id="UP000799118">
    <property type="component" value="Unassembled WGS sequence"/>
</dbReference>
<evidence type="ECO:0000313" key="1">
    <source>
        <dbReference type="EMBL" id="KAE9389721.1"/>
    </source>
</evidence>
<accession>A0A6A4GVD4</accession>
<protein>
    <submittedName>
        <fullName evidence="1">Uncharacterized protein</fullName>
    </submittedName>
</protein>
<organism evidence="1 2">
    <name type="scientific">Gymnopus androsaceus JB14</name>
    <dbReference type="NCBI Taxonomy" id="1447944"/>
    <lineage>
        <taxon>Eukaryota</taxon>
        <taxon>Fungi</taxon>
        <taxon>Dikarya</taxon>
        <taxon>Basidiomycota</taxon>
        <taxon>Agaricomycotina</taxon>
        <taxon>Agaricomycetes</taxon>
        <taxon>Agaricomycetidae</taxon>
        <taxon>Agaricales</taxon>
        <taxon>Marasmiineae</taxon>
        <taxon>Omphalotaceae</taxon>
        <taxon>Gymnopus</taxon>
    </lineage>
</organism>
<proteinExistence type="predicted"/>
<evidence type="ECO:0000313" key="2">
    <source>
        <dbReference type="Proteomes" id="UP000799118"/>
    </source>
</evidence>
<dbReference type="AlphaFoldDB" id="A0A6A4GVD4"/>
<keyword evidence="2" id="KW-1185">Reference proteome</keyword>
<gene>
    <name evidence="1" type="ORF">BT96DRAFT_391625</name>
</gene>
<dbReference type="EMBL" id="ML769685">
    <property type="protein sequence ID" value="KAE9389721.1"/>
    <property type="molecule type" value="Genomic_DNA"/>
</dbReference>
<name>A0A6A4GVD4_9AGAR</name>